<evidence type="ECO:0000313" key="2">
    <source>
        <dbReference type="EnsemblMetazoa" id="GPPI036733-PA"/>
    </source>
</evidence>
<keyword evidence="3" id="KW-1185">Reference proteome</keyword>
<dbReference type="VEuPathDB" id="VectorBase:GPPI036733"/>
<dbReference type="AlphaFoldDB" id="A0A1B0BPR4"/>
<evidence type="ECO:0000256" key="1">
    <source>
        <dbReference type="SAM" id="Phobius"/>
    </source>
</evidence>
<feature type="transmembrane region" description="Helical" evidence="1">
    <location>
        <begin position="123"/>
        <end position="145"/>
    </location>
</feature>
<proteinExistence type="predicted"/>
<reference evidence="3" key="1">
    <citation type="submission" date="2015-01" db="EMBL/GenBank/DDBJ databases">
        <authorList>
            <person name="Aksoy S."/>
            <person name="Warren W."/>
            <person name="Wilson R.K."/>
        </authorList>
    </citation>
    <scope>NUCLEOTIDE SEQUENCE [LARGE SCALE GENOMIC DNA]</scope>
    <source>
        <strain evidence="3">IAEA</strain>
    </source>
</reference>
<accession>A0A1B0BPR4</accession>
<dbReference type="Proteomes" id="UP000092460">
    <property type="component" value="Unassembled WGS sequence"/>
</dbReference>
<evidence type="ECO:0000313" key="3">
    <source>
        <dbReference type="Proteomes" id="UP000092460"/>
    </source>
</evidence>
<feature type="transmembrane region" description="Helical" evidence="1">
    <location>
        <begin position="185"/>
        <end position="204"/>
    </location>
</feature>
<keyword evidence="1" id="KW-1133">Transmembrane helix</keyword>
<organism evidence="2 3">
    <name type="scientific">Glossina palpalis gambiensis</name>
    <dbReference type="NCBI Taxonomy" id="67801"/>
    <lineage>
        <taxon>Eukaryota</taxon>
        <taxon>Metazoa</taxon>
        <taxon>Ecdysozoa</taxon>
        <taxon>Arthropoda</taxon>
        <taxon>Hexapoda</taxon>
        <taxon>Insecta</taxon>
        <taxon>Pterygota</taxon>
        <taxon>Neoptera</taxon>
        <taxon>Endopterygota</taxon>
        <taxon>Diptera</taxon>
        <taxon>Brachycera</taxon>
        <taxon>Muscomorpha</taxon>
        <taxon>Hippoboscoidea</taxon>
        <taxon>Glossinidae</taxon>
        <taxon>Glossina</taxon>
    </lineage>
</organism>
<feature type="transmembrane region" description="Helical" evidence="1">
    <location>
        <begin position="211"/>
        <end position="232"/>
    </location>
</feature>
<feature type="transmembrane region" description="Helical" evidence="1">
    <location>
        <begin position="281"/>
        <end position="304"/>
    </location>
</feature>
<dbReference type="EMBL" id="JXJN01018177">
    <property type="status" value="NOT_ANNOTATED_CDS"/>
    <property type="molecule type" value="Genomic_DNA"/>
</dbReference>
<dbReference type="EnsemblMetazoa" id="GPPI036733-RA">
    <property type="protein sequence ID" value="GPPI036733-PA"/>
    <property type="gene ID" value="GPPI036733"/>
</dbReference>
<protein>
    <submittedName>
        <fullName evidence="2">Uncharacterized protein</fullName>
    </submittedName>
</protein>
<sequence>MERQESSEIEKEQERLRNVYFNINVMPLLRLDASTNANNESKTTLVLNAKSDFCFPLRTIKTTVNLRCCTRCKRQQHRDNRSSRFMVLTFTLSRLLRMETIDPLSFETMLKFMRFPRLGNRRIWMLTLIMSLIVYNLVVCAYYRISHVYGSRRWLCWYDIDKYMNSCNIDFGSIKYPLTWRSNTFWFNAFGAMMGVIYLIGLLLHHRSSLIFGTLGYVVFFIYDTYMIVVCLRDTQLCLICSSNIIPNRTCNILIGVFFVQLSKSLLLHRNFFKAYSSLSLILFLPIFTLRSCFINPMVIYYVMCGLLEAPSAIIPNIVFLECTHWACSDQTSVRAAYGNCSCWRCLSFA</sequence>
<keyword evidence="1" id="KW-0812">Transmembrane</keyword>
<keyword evidence="1" id="KW-0472">Membrane</keyword>
<name>A0A1B0BPR4_9MUSC</name>
<reference evidence="2" key="2">
    <citation type="submission" date="2020-05" db="UniProtKB">
        <authorList>
            <consortium name="EnsemblMetazoa"/>
        </authorList>
    </citation>
    <scope>IDENTIFICATION</scope>
    <source>
        <strain evidence="2">IAEA</strain>
    </source>
</reference>